<keyword evidence="3" id="KW-1185">Reference proteome</keyword>
<dbReference type="PANTHER" id="PTHR43422:SF3">
    <property type="entry name" value="THIAMINE THIAZOLE SYNTHASE"/>
    <property type="match status" value="1"/>
</dbReference>
<dbReference type="EMBL" id="FLUV01000246">
    <property type="protein sequence ID" value="SBW18349.1"/>
    <property type="molecule type" value="Genomic_DNA"/>
</dbReference>
<dbReference type="AlphaFoldDB" id="A0A1C3NU16"/>
<organism evidence="2 3">
    <name type="scientific">Candidatus Protofrankia californiensis</name>
    <dbReference type="NCBI Taxonomy" id="1839754"/>
    <lineage>
        <taxon>Bacteria</taxon>
        <taxon>Bacillati</taxon>
        <taxon>Actinomycetota</taxon>
        <taxon>Actinomycetes</taxon>
        <taxon>Frankiales</taxon>
        <taxon>Frankiaceae</taxon>
        <taxon>Protofrankia</taxon>
    </lineage>
</organism>
<dbReference type="PANTHER" id="PTHR43422">
    <property type="entry name" value="THIAMINE THIAZOLE SYNTHASE"/>
    <property type="match status" value="1"/>
</dbReference>
<evidence type="ECO:0000313" key="3">
    <source>
        <dbReference type="Proteomes" id="UP000199013"/>
    </source>
</evidence>
<proteinExistence type="predicted"/>
<protein>
    <submittedName>
        <fullName evidence="2">FAD dependent oxidoreductase</fullName>
    </submittedName>
</protein>
<dbReference type="Gene3D" id="3.50.50.60">
    <property type="entry name" value="FAD/NAD(P)-binding domain"/>
    <property type="match status" value="1"/>
</dbReference>
<dbReference type="InterPro" id="IPR036188">
    <property type="entry name" value="FAD/NAD-bd_sf"/>
</dbReference>
<feature type="region of interest" description="Disordered" evidence="1">
    <location>
        <begin position="500"/>
        <end position="522"/>
    </location>
</feature>
<reference evidence="3" key="1">
    <citation type="submission" date="2016-02" db="EMBL/GenBank/DDBJ databases">
        <authorList>
            <person name="Wibberg D."/>
        </authorList>
    </citation>
    <scope>NUCLEOTIDE SEQUENCE [LARGE SCALE GENOMIC DNA]</scope>
</reference>
<accession>A0A1C3NU16</accession>
<name>A0A1C3NU16_9ACTN</name>
<feature type="region of interest" description="Disordered" evidence="1">
    <location>
        <begin position="1"/>
        <end position="31"/>
    </location>
</feature>
<evidence type="ECO:0000313" key="2">
    <source>
        <dbReference type="EMBL" id="SBW18349.1"/>
    </source>
</evidence>
<dbReference type="SUPFAM" id="SSF51905">
    <property type="entry name" value="FAD/NAD(P)-binding domain"/>
    <property type="match status" value="1"/>
</dbReference>
<sequence length="522" mass="56366">MEYGGVPPISDQESRPGPRDPLYSRPSPVRRAADGHGHAVVLGAGIAGLLAARVLSETFGRVTVLERDVLLDGDSRRGAPQGRHLHGLLDRGRQIIEELFPGLTTELTERGASTIETLVGSRWYLRGLRVRSTPTGLISILASRGLLEDVLRTRLRKIPGVEFVERTSAAGLVAAPDAPDRIIGVRVARSSRAVGDEGPRPTDPGADEVDLTRADPVRTQLIYADLVVDATGRASRGPDWLAALDLPRPPEQRIDVDLGYASRFYRYRPGHLDDYRSIIISTMPGFRGGGAVALEGDRWHITLAGMLGDHPPTDPAGFEAFARTLPVPDIYDIVTSTEALSDPVPHRFSGSLRRHYERLKNPPEGFLTIGDAVCSFNPLYAQGMTVAAQQVRALQDCLRAGGPNLPARFYQQAAHLVDVAWDMANGADLRYPGVQGRRSLRNRLVGPYAERVQVAAHQDATVARALMSMLNLVDAPTVLLRPAVAAGVVRFGWAHPTTPRKVSTSAVQEAGVQEAETGTPGG</sequence>
<evidence type="ECO:0000256" key="1">
    <source>
        <dbReference type="SAM" id="MobiDB-lite"/>
    </source>
</evidence>
<gene>
    <name evidence="2" type="ORF">FDG2_0633</name>
</gene>
<dbReference type="Proteomes" id="UP000199013">
    <property type="component" value="Unassembled WGS sequence"/>
</dbReference>